<dbReference type="GO" id="GO:0003712">
    <property type="term" value="F:transcription coregulator activity"/>
    <property type="evidence" value="ECO:0007669"/>
    <property type="project" value="InterPro"/>
</dbReference>
<evidence type="ECO:0000256" key="9">
    <source>
        <dbReference type="ARBA" id="ARBA00025687"/>
    </source>
</evidence>
<proteinExistence type="inferred from homology"/>
<name>A0A1V6U3X4_9EURO</name>
<dbReference type="PANTHER" id="PTHR21428">
    <property type="entry name" value="MEDIATOR OF RNA POLYMERASE II TRANSCRIPTION SUBUNIT 7"/>
    <property type="match status" value="1"/>
</dbReference>
<reference evidence="12" key="1">
    <citation type="journal article" date="2017" name="Nat. Microbiol.">
        <title>Global analysis of biosynthetic gene clusters reveals vast potential of secondary metabolite production in Penicillium species.</title>
        <authorList>
            <person name="Nielsen J.C."/>
            <person name="Grijseels S."/>
            <person name="Prigent S."/>
            <person name="Ji B."/>
            <person name="Dainat J."/>
            <person name="Nielsen K.F."/>
            <person name="Frisvad J.C."/>
            <person name="Workman M."/>
            <person name="Nielsen J."/>
        </authorList>
    </citation>
    <scope>NUCLEOTIDE SEQUENCE [LARGE SCALE GENOMIC DNA]</scope>
    <source>
        <strain evidence="12">IBT 14082</strain>
    </source>
</reference>
<dbReference type="Gene3D" id="6.10.140.1520">
    <property type="match status" value="1"/>
</dbReference>
<evidence type="ECO:0000256" key="2">
    <source>
        <dbReference type="ARBA" id="ARBA00009994"/>
    </source>
</evidence>
<dbReference type="Proteomes" id="UP000191342">
    <property type="component" value="Unassembled WGS sequence"/>
</dbReference>
<sequence length="266" mass="30670">MADTNQQRAVTAAFALPPPLWKHFTRENLDRLEQIKTEASKYENGHPNHKKELTPSELRALDLPPELRFLVSPKTPTGEYSVFGEQQTLSTKLPSLEEQGVKQLYPDPVTDSEQDPSKPSLPLDHAYYISKISKSILLNFLEFVGILSVSPEQFESKVDDMRNLFINAHHLVNLYRPHQARESLIMMLEEQLARSKEKINRIDKARQISRLPWASLKQKVNRPVLQRRQKVLANRKKMLVALLKIISWRGISWIKTTKQAGPMTVY</sequence>
<evidence type="ECO:0000256" key="7">
    <source>
        <dbReference type="ARBA" id="ARBA00023163"/>
    </source>
</evidence>
<comment type="caution">
    <text evidence="11">The sequence shown here is derived from an EMBL/GenBank/DDBJ whole genome shotgun (WGS) entry which is preliminary data.</text>
</comment>
<protein>
    <recommendedName>
        <fullName evidence="4 10">Mediator of RNA polymerase II transcription subunit 7</fullName>
    </recommendedName>
</protein>
<keyword evidence="8 10" id="KW-0539">Nucleus</keyword>
<dbReference type="Gene3D" id="6.10.140.200">
    <property type="match status" value="1"/>
</dbReference>
<evidence type="ECO:0000313" key="12">
    <source>
        <dbReference type="Proteomes" id="UP000191342"/>
    </source>
</evidence>
<dbReference type="InterPro" id="IPR044888">
    <property type="entry name" value="Mediatior_Med7_sf"/>
</dbReference>
<comment type="function">
    <text evidence="9">Component of the Mediator complex, a coactivator involved in the regulated transcription of nearly all RNA polymerase II-dependent genes. Mediator functions as a bridge to convey information from gene-specific regulatory proteins to the basal RNA polymerase II transcription machinery. Mediator is recruited to promoters by direct interactions with regulatory proteins and serves as a scaffold for the assembly of a functional preinitiation complex with RNA polymerase II and the general transcription factors.</text>
</comment>
<evidence type="ECO:0000256" key="10">
    <source>
        <dbReference type="RuleBase" id="RU364060"/>
    </source>
</evidence>
<dbReference type="InterPro" id="IPR009244">
    <property type="entry name" value="Mediatior_Med7"/>
</dbReference>
<accession>A0A1V6U3X4</accession>
<dbReference type="EMBL" id="MLQL01000001">
    <property type="protein sequence ID" value="OQE32960.1"/>
    <property type="molecule type" value="Genomic_DNA"/>
</dbReference>
<keyword evidence="12" id="KW-1185">Reference proteome</keyword>
<gene>
    <name evidence="11" type="ORF">PENFLA_c001G08711</name>
</gene>
<dbReference type="AlphaFoldDB" id="A0A1V6U3X4"/>
<dbReference type="Pfam" id="PF05983">
    <property type="entry name" value="Med7"/>
    <property type="match status" value="1"/>
</dbReference>
<comment type="similarity">
    <text evidence="2 10">Belongs to the Mediator complex subunit 7 family.</text>
</comment>
<evidence type="ECO:0000256" key="8">
    <source>
        <dbReference type="ARBA" id="ARBA00023242"/>
    </source>
</evidence>
<keyword evidence="6 10" id="KW-0010">Activator</keyword>
<evidence type="ECO:0000256" key="3">
    <source>
        <dbReference type="ARBA" id="ARBA00011837"/>
    </source>
</evidence>
<evidence type="ECO:0000256" key="6">
    <source>
        <dbReference type="ARBA" id="ARBA00023159"/>
    </source>
</evidence>
<evidence type="ECO:0000256" key="4">
    <source>
        <dbReference type="ARBA" id="ARBA00020631"/>
    </source>
</evidence>
<comment type="subunit">
    <text evidence="3 10">Component of the Mediator complex.</text>
</comment>
<organism evidence="11 12">
    <name type="scientific">Penicillium flavigenum</name>
    <dbReference type="NCBI Taxonomy" id="254877"/>
    <lineage>
        <taxon>Eukaryota</taxon>
        <taxon>Fungi</taxon>
        <taxon>Dikarya</taxon>
        <taxon>Ascomycota</taxon>
        <taxon>Pezizomycotina</taxon>
        <taxon>Eurotiomycetes</taxon>
        <taxon>Eurotiomycetidae</taxon>
        <taxon>Eurotiales</taxon>
        <taxon>Aspergillaceae</taxon>
        <taxon>Penicillium</taxon>
    </lineage>
</organism>
<comment type="subcellular location">
    <subcellularLocation>
        <location evidence="1 10">Nucleus</location>
    </subcellularLocation>
</comment>
<dbReference type="SUPFAM" id="SSF140718">
    <property type="entry name" value="Mediator hinge subcomplex-like"/>
    <property type="match status" value="1"/>
</dbReference>
<dbReference type="InterPro" id="IPR037212">
    <property type="entry name" value="Med7/Med21-like"/>
</dbReference>
<evidence type="ECO:0000256" key="1">
    <source>
        <dbReference type="ARBA" id="ARBA00004123"/>
    </source>
</evidence>
<evidence type="ECO:0000313" key="11">
    <source>
        <dbReference type="EMBL" id="OQE32960.1"/>
    </source>
</evidence>
<dbReference type="STRING" id="254877.A0A1V6U3X4"/>
<evidence type="ECO:0000256" key="5">
    <source>
        <dbReference type="ARBA" id="ARBA00023015"/>
    </source>
</evidence>
<dbReference type="GO" id="GO:0006357">
    <property type="term" value="P:regulation of transcription by RNA polymerase II"/>
    <property type="evidence" value="ECO:0007669"/>
    <property type="project" value="InterPro"/>
</dbReference>
<dbReference type="PANTHER" id="PTHR21428:SF11">
    <property type="entry name" value="MEDIATOR OF RNA POLYMERASE II TRANSCRIPTION SUBUNIT 7"/>
    <property type="match status" value="1"/>
</dbReference>
<keyword evidence="7 10" id="KW-0804">Transcription</keyword>
<dbReference type="GO" id="GO:0070847">
    <property type="term" value="C:core mediator complex"/>
    <property type="evidence" value="ECO:0007669"/>
    <property type="project" value="TreeGrafter"/>
</dbReference>
<dbReference type="OrthoDB" id="10253553at2759"/>
<keyword evidence="5 10" id="KW-0805">Transcription regulation</keyword>
<dbReference type="GO" id="GO:0016592">
    <property type="term" value="C:mediator complex"/>
    <property type="evidence" value="ECO:0007669"/>
    <property type="project" value="InterPro"/>
</dbReference>